<comment type="caution">
    <text evidence="7">The sequence shown here is derived from an EMBL/GenBank/DDBJ whole genome shotgun (WGS) entry which is preliminary data.</text>
</comment>
<dbReference type="PANTHER" id="PTHR43797:SF2">
    <property type="entry name" value="HOMOCYSTEINE_CYSTEINE SYNTHASE"/>
    <property type="match status" value="1"/>
</dbReference>
<evidence type="ECO:0000256" key="6">
    <source>
        <dbReference type="SAM" id="MobiDB-lite"/>
    </source>
</evidence>
<evidence type="ECO:0000256" key="3">
    <source>
        <dbReference type="ARBA" id="ARBA00022679"/>
    </source>
</evidence>
<dbReference type="Gene3D" id="3.90.1150.10">
    <property type="entry name" value="Aspartate Aminotransferase, domain 1"/>
    <property type="match status" value="1"/>
</dbReference>
<dbReference type="InterPro" id="IPR015421">
    <property type="entry name" value="PyrdxlP-dep_Trfase_major"/>
</dbReference>
<dbReference type="InterPro" id="IPR006235">
    <property type="entry name" value="OAc-hSer/O-AcSer_sulfhydrylase"/>
</dbReference>
<dbReference type="CDD" id="cd00614">
    <property type="entry name" value="CGS_like"/>
    <property type="match status" value="1"/>
</dbReference>
<dbReference type="PANTHER" id="PTHR43797">
    <property type="entry name" value="HOMOCYSTEINE/CYSTEINE SYNTHASE"/>
    <property type="match status" value="1"/>
</dbReference>
<comment type="similarity">
    <text evidence="2 5">Belongs to the trans-sulfuration enzymes family.</text>
</comment>
<evidence type="ECO:0000313" key="8">
    <source>
        <dbReference type="Proteomes" id="UP001500556"/>
    </source>
</evidence>
<evidence type="ECO:0000256" key="2">
    <source>
        <dbReference type="ARBA" id="ARBA00009077"/>
    </source>
</evidence>
<evidence type="ECO:0000313" key="7">
    <source>
        <dbReference type="EMBL" id="GAA4717048.1"/>
    </source>
</evidence>
<accession>A0ABP8XZG3</accession>
<keyword evidence="3" id="KW-0808">Transferase</keyword>
<dbReference type="Proteomes" id="UP001500556">
    <property type="component" value="Unassembled WGS sequence"/>
</dbReference>
<dbReference type="PROSITE" id="PS00868">
    <property type="entry name" value="CYS_MET_METAB_PP"/>
    <property type="match status" value="1"/>
</dbReference>
<organism evidence="7 8">
    <name type="scientific">Pedococcus ginsenosidimutans</name>
    <dbReference type="NCBI Taxonomy" id="490570"/>
    <lineage>
        <taxon>Bacteria</taxon>
        <taxon>Bacillati</taxon>
        <taxon>Actinomycetota</taxon>
        <taxon>Actinomycetes</taxon>
        <taxon>Micrococcales</taxon>
        <taxon>Intrasporangiaceae</taxon>
        <taxon>Pedococcus</taxon>
    </lineage>
</organism>
<sequence>MPAPSPGSLAGNPPPRWGAPGEDQAHGTCRAQARETHHVSRTASGGGDLHHSTVGDGPRRRRTRGTRVKVTDMSNANWSFETRQVHVGQEPDSATGARALPIYQTTSYVFRDTEHAANLFALKEFGNIYTRIMNPTQDAVEQRVASLEGGVGALLVASGQAAETLAILNIAEAGDHVVASPSLYGGTYNLLKHTLPKFGIQVSFVADPNDVESWRAAVQPNTKLFFGESISNPKSEVLDIEAVASVAHEVGVPLVVDNTIATPYLIRPLEWGADVVVHSATKYLGGHGTSIAGVIVDGGTFDYAADPERFPNYNTPEESYHGLVFARDLGVGSPLGANLAFILKARVQLLRDLGPAVAPFNAFLIAQGIETLSLRLDRHLENTHKVAAFLQAQDQVEKVVWASLPDHESYKKARRYTPRGAGAVLAFEIAGGVEAGRRFVEALELHSHVANIGDVRSLAIHPASTTHSQGPDSDRLAAGVTPGLVRLAVGIEHIDDILADLEQGFIAAKGA</sequence>
<dbReference type="InterPro" id="IPR015422">
    <property type="entry name" value="PyrdxlP-dep_Trfase_small"/>
</dbReference>
<comment type="cofactor">
    <cofactor evidence="1 5">
        <name>pyridoxal 5'-phosphate</name>
        <dbReference type="ChEBI" id="CHEBI:597326"/>
    </cofactor>
</comment>
<dbReference type="InterPro" id="IPR015424">
    <property type="entry name" value="PyrdxlP-dep_Trfase"/>
</dbReference>
<dbReference type="InterPro" id="IPR000277">
    <property type="entry name" value="Cys/Met-Metab_PyrdxlP-dep_enz"/>
</dbReference>
<evidence type="ECO:0000256" key="4">
    <source>
        <dbReference type="ARBA" id="ARBA00022898"/>
    </source>
</evidence>
<proteinExistence type="inferred from homology"/>
<dbReference type="NCBIfam" id="TIGR01326">
    <property type="entry name" value="OAH_OAS_sulfhy"/>
    <property type="match status" value="1"/>
</dbReference>
<dbReference type="NCBIfam" id="NF005872">
    <property type="entry name" value="PRK07812.1"/>
    <property type="match status" value="1"/>
</dbReference>
<reference evidence="8" key="1">
    <citation type="journal article" date="2019" name="Int. J. Syst. Evol. Microbiol.">
        <title>The Global Catalogue of Microorganisms (GCM) 10K type strain sequencing project: providing services to taxonomists for standard genome sequencing and annotation.</title>
        <authorList>
            <consortium name="The Broad Institute Genomics Platform"/>
            <consortium name="The Broad Institute Genome Sequencing Center for Infectious Disease"/>
            <person name="Wu L."/>
            <person name="Ma J."/>
        </authorList>
    </citation>
    <scope>NUCLEOTIDE SEQUENCE [LARGE SCALE GENOMIC DNA]</scope>
    <source>
        <strain evidence="8">JCM 18961</strain>
    </source>
</reference>
<evidence type="ECO:0000256" key="5">
    <source>
        <dbReference type="RuleBase" id="RU362118"/>
    </source>
</evidence>
<protein>
    <submittedName>
        <fullName evidence="7">Bifunctional o-acetylhomoserine/o-acetylserine sulfhydrylase</fullName>
    </submittedName>
</protein>
<keyword evidence="8" id="KW-1185">Reference proteome</keyword>
<keyword evidence="4 5" id="KW-0663">Pyridoxal phosphate</keyword>
<name>A0ABP8XZG3_9MICO</name>
<gene>
    <name evidence="7" type="ORF">GCM10025782_12620</name>
</gene>
<evidence type="ECO:0000256" key="1">
    <source>
        <dbReference type="ARBA" id="ARBA00001933"/>
    </source>
</evidence>
<dbReference type="SUPFAM" id="SSF53383">
    <property type="entry name" value="PLP-dependent transferases"/>
    <property type="match status" value="1"/>
</dbReference>
<dbReference type="Gene3D" id="3.40.640.10">
    <property type="entry name" value="Type I PLP-dependent aspartate aminotransferase-like (Major domain)"/>
    <property type="match status" value="1"/>
</dbReference>
<dbReference type="EMBL" id="BAABLO010000004">
    <property type="protein sequence ID" value="GAA4717048.1"/>
    <property type="molecule type" value="Genomic_DNA"/>
</dbReference>
<dbReference type="Pfam" id="PF01053">
    <property type="entry name" value="Cys_Met_Meta_PP"/>
    <property type="match status" value="1"/>
</dbReference>
<feature type="region of interest" description="Disordered" evidence="6">
    <location>
        <begin position="1"/>
        <end position="65"/>
    </location>
</feature>
<dbReference type="InterPro" id="IPR054542">
    <property type="entry name" value="Cys_met_metab_PP"/>
</dbReference>